<comment type="caution">
    <text evidence="1">The sequence shown here is derived from an EMBL/GenBank/DDBJ whole genome shotgun (WGS) entry which is preliminary data.</text>
</comment>
<dbReference type="AlphaFoldDB" id="A0A7K1TFT0"/>
<evidence type="ECO:0000313" key="2">
    <source>
        <dbReference type="Proteomes" id="UP000441336"/>
    </source>
</evidence>
<organism evidence="1 2">
    <name type="scientific">Hymenobacter ginkgonis</name>
    <dbReference type="NCBI Taxonomy" id="2682976"/>
    <lineage>
        <taxon>Bacteria</taxon>
        <taxon>Pseudomonadati</taxon>
        <taxon>Bacteroidota</taxon>
        <taxon>Cytophagia</taxon>
        <taxon>Cytophagales</taxon>
        <taxon>Hymenobacteraceae</taxon>
        <taxon>Hymenobacter</taxon>
    </lineage>
</organism>
<dbReference type="RefSeq" id="WP_157566117.1">
    <property type="nucleotide sequence ID" value="NZ_WQKZ01000003.1"/>
</dbReference>
<dbReference type="EMBL" id="WQKZ01000003">
    <property type="protein sequence ID" value="MVN77257.1"/>
    <property type="molecule type" value="Genomic_DNA"/>
</dbReference>
<sequence>MKKFEYRLLDVNSGFFSGVNYQELTQHLNLLGSQGWEVVSVVDTDFTQHQVRGLLITLKRELPG</sequence>
<evidence type="ECO:0000313" key="1">
    <source>
        <dbReference type="EMBL" id="MVN77257.1"/>
    </source>
</evidence>
<name>A0A7K1TFT0_9BACT</name>
<proteinExistence type="predicted"/>
<reference evidence="1 2" key="1">
    <citation type="submission" date="2019-12" db="EMBL/GenBank/DDBJ databases">
        <title>Hymenobacter sp. HMF4947 Genome sequencing and assembly.</title>
        <authorList>
            <person name="Kang H."/>
            <person name="Cha I."/>
            <person name="Kim H."/>
            <person name="Joh K."/>
        </authorList>
    </citation>
    <scope>NUCLEOTIDE SEQUENCE [LARGE SCALE GENOMIC DNA]</scope>
    <source>
        <strain evidence="1 2">HMF4947</strain>
    </source>
</reference>
<gene>
    <name evidence="1" type="ORF">GO988_13055</name>
</gene>
<accession>A0A7K1TFT0</accession>
<dbReference type="Pfam" id="PF13783">
    <property type="entry name" value="DUF4177"/>
    <property type="match status" value="1"/>
</dbReference>
<keyword evidence="2" id="KW-1185">Reference proteome</keyword>
<dbReference type="InterPro" id="IPR025234">
    <property type="entry name" value="YjzH-like"/>
</dbReference>
<protein>
    <submittedName>
        <fullName evidence="1">DUF4177 domain-containing protein</fullName>
    </submittedName>
</protein>
<dbReference type="Proteomes" id="UP000441336">
    <property type="component" value="Unassembled WGS sequence"/>
</dbReference>